<dbReference type="InterPro" id="IPR035966">
    <property type="entry name" value="PKF_sf"/>
</dbReference>
<name>A0A2M8P1L4_9CHLR</name>
<evidence type="ECO:0000313" key="18">
    <source>
        <dbReference type="Proteomes" id="UP000228921"/>
    </source>
</evidence>
<evidence type="ECO:0000256" key="4">
    <source>
        <dbReference type="ARBA" id="ARBA00004679"/>
    </source>
</evidence>
<dbReference type="Gene3D" id="3.40.50.460">
    <property type="entry name" value="Phosphofructokinase domain"/>
    <property type="match status" value="1"/>
</dbReference>
<evidence type="ECO:0000256" key="11">
    <source>
        <dbReference type="ARBA" id="ARBA00022840"/>
    </source>
</evidence>
<comment type="catalytic activity">
    <reaction evidence="14 15">
        <text>beta-D-fructose 6-phosphate + ATP = beta-D-fructose 1,6-bisphosphate + ADP + H(+)</text>
        <dbReference type="Rhea" id="RHEA:16109"/>
        <dbReference type="ChEBI" id="CHEBI:15378"/>
        <dbReference type="ChEBI" id="CHEBI:30616"/>
        <dbReference type="ChEBI" id="CHEBI:32966"/>
        <dbReference type="ChEBI" id="CHEBI:57634"/>
        <dbReference type="ChEBI" id="CHEBI:456216"/>
        <dbReference type="EC" id="2.7.1.11"/>
    </reaction>
</comment>
<keyword evidence="11 15" id="KW-0067">ATP-binding</keyword>
<evidence type="ECO:0000256" key="5">
    <source>
        <dbReference type="ARBA" id="ARBA00022490"/>
    </source>
</evidence>
<dbReference type="InterPro" id="IPR000023">
    <property type="entry name" value="Phosphofructokinase_dom"/>
</dbReference>
<dbReference type="GO" id="GO:0005524">
    <property type="term" value="F:ATP binding"/>
    <property type="evidence" value="ECO:0007669"/>
    <property type="project" value="UniProtKB-UniRule"/>
</dbReference>
<feature type="domain" description="Phosphofructokinase" evidence="16">
    <location>
        <begin position="3"/>
        <end position="277"/>
    </location>
</feature>
<comment type="cofactor">
    <cofactor evidence="1 15">
        <name>Mg(2+)</name>
        <dbReference type="ChEBI" id="CHEBI:18420"/>
    </cofactor>
</comment>
<comment type="pathway">
    <text evidence="4 15">Carbohydrate degradation; glycolysis; D-glyceraldehyde 3-phosphate and glycerone phosphate from D-glucose: step 3/4.</text>
</comment>
<dbReference type="GO" id="GO:0003872">
    <property type="term" value="F:6-phosphofructokinase activity"/>
    <property type="evidence" value="ECO:0007669"/>
    <property type="project" value="UniProtKB-UniRule"/>
</dbReference>
<evidence type="ECO:0000256" key="7">
    <source>
        <dbReference type="ARBA" id="ARBA00022679"/>
    </source>
</evidence>
<feature type="binding site" evidence="15">
    <location>
        <begin position="21"/>
        <end position="25"/>
    </location>
    <ligand>
        <name>ADP</name>
        <dbReference type="ChEBI" id="CHEBI:456216"/>
        <note>allosteric activator; ligand shared between dimeric partners</note>
    </ligand>
</feature>
<keyword evidence="5 15" id="KW-0963">Cytoplasm</keyword>
<evidence type="ECO:0000256" key="13">
    <source>
        <dbReference type="ARBA" id="ARBA00023152"/>
    </source>
</evidence>
<dbReference type="EC" id="2.7.1.11" evidence="15"/>
<evidence type="ECO:0000256" key="12">
    <source>
        <dbReference type="ARBA" id="ARBA00022842"/>
    </source>
</evidence>
<organism evidence="17 18">
    <name type="scientific">Candidatus Thermofonsia Clade 1 bacterium</name>
    <dbReference type="NCBI Taxonomy" id="2364210"/>
    <lineage>
        <taxon>Bacteria</taxon>
        <taxon>Bacillati</taxon>
        <taxon>Chloroflexota</taxon>
        <taxon>Candidatus Thermofontia</taxon>
        <taxon>Candidatus Thermofonsia Clade 1</taxon>
    </lineage>
</organism>
<dbReference type="GO" id="GO:0042802">
    <property type="term" value="F:identical protein binding"/>
    <property type="evidence" value="ECO:0007669"/>
    <property type="project" value="TreeGrafter"/>
</dbReference>
<comment type="subunit">
    <text evidence="15">Homotetramer.</text>
</comment>
<evidence type="ECO:0000313" key="17">
    <source>
        <dbReference type="EMBL" id="PJF31428.1"/>
    </source>
</evidence>
<dbReference type="InterPro" id="IPR015912">
    <property type="entry name" value="Phosphofructokinase_CS"/>
</dbReference>
<feature type="binding site" evidence="15">
    <location>
        <begin position="102"/>
        <end position="105"/>
    </location>
    <ligand>
        <name>ATP</name>
        <dbReference type="ChEBI" id="CHEBI:30616"/>
    </ligand>
</feature>
<dbReference type="InterPro" id="IPR022953">
    <property type="entry name" value="ATP_PFK"/>
</dbReference>
<feature type="binding site" evidence="15">
    <location>
        <begin position="72"/>
        <end position="73"/>
    </location>
    <ligand>
        <name>ATP</name>
        <dbReference type="ChEBI" id="CHEBI:30616"/>
    </ligand>
</feature>
<dbReference type="Pfam" id="PF00365">
    <property type="entry name" value="PFK"/>
    <property type="match status" value="1"/>
</dbReference>
<dbReference type="GO" id="GO:0016208">
    <property type="term" value="F:AMP binding"/>
    <property type="evidence" value="ECO:0007669"/>
    <property type="project" value="TreeGrafter"/>
</dbReference>
<evidence type="ECO:0000256" key="8">
    <source>
        <dbReference type="ARBA" id="ARBA00022723"/>
    </source>
</evidence>
<evidence type="ECO:0000256" key="1">
    <source>
        <dbReference type="ARBA" id="ARBA00001946"/>
    </source>
</evidence>
<comment type="caution">
    <text evidence="17">The sequence shown here is derived from an EMBL/GenBank/DDBJ whole genome shotgun (WGS) entry which is preliminary data.</text>
</comment>
<dbReference type="GO" id="GO:0030388">
    <property type="term" value="P:fructose 1,6-bisphosphate metabolic process"/>
    <property type="evidence" value="ECO:0007669"/>
    <property type="project" value="TreeGrafter"/>
</dbReference>
<dbReference type="NCBIfam" id="NF002872">
    <property type="entry name" value="PRK03202.1"/>
    <property type="match status" value="1"/>
</dbReference>
<feature type="binding site" evidence="15">
    <location>
        <position position="245"/>
    </location>
    <ligand>
        <name>substrate</name>
        <note>ligand shared between dimeric partners</note>
    </ligand>
</feature>
<dbReference type="InterPro" id="IPR012003">
    <property type="entry name" value="ATP_PFK_prok-type"/>
</dbReference>
<dbReference type="GO" id="GO:0070095">
    <property type="term" value="F:fructose-6-phosphate binding"/>
    <property type="evidence" value="ECO:0007669"/>
    <property type="project" value="TreeGrafter"/>
</dbReference>
<gene>
    <name evidence="15 17" type="primary">pfkA</name>
    <name evidence="17" type="ORF">CUN51_03600</name>
</gene>
<dbReference type="EMBL" id="PGTK01000003">
    <property type="protein sequence ID" value="PJF31428.1"/>
    <property type="molecule type" value="Genomic_DNA"/>
</dbReference>
<comment type="subcellular location">
    <subcellularLocation>
        <location evidence="3 15">Cytoplasm</location>
    </subcellularLocation>
</comment>
<feature type="binding site" evidence="15">
    <location>
        <position position="162"/>
    </location>
    <ligand>
        <name>substrate</name>
        <note>ligand shared between dimeric partners</note>
    </ligand>
</feature>
<dbReference type="NCBIfam" id="TIGR02482">
    <property type="entry name" value="PFKA_ATP"/>
    <property type="match status" value="1"/>
</dbReference>
<dbReference type="PIRSF" id="PIRSF000532">
    <property type="entry name" value="ATP_PFK_prok"/>
    <property type="match status" value="1"/>
</dbReference>
<evidence type="ECO:0000256" key="15">
    <source>
        <dbReference type="HAMAP-Rule" id="MF_00339"/>
    </source>
</evidence>
<dbReference type="GO" id="GO:0048029">
    <property type="term" value="F:monosaccharide binding"/>
    <property type="evidence" value="ECO:0007669"/>
    <property type="project" value="TreeGrafter"/>
</dbReference>
<dbReference type="GO" id="GO:0005945">
    <property type="term" value="C:6-phosphofructokinase complex"/>
    <property type="evidence" value="ECO:0007669"/>
    <property type="project" value="TreeGrafter"/>
</dbReference>
<dbReference type="PRINTS" id="PR00476">
    <property type="entry name" value="PHFRCTKINASE"/>
</dbReference>
<feature type="binding site" description="in other chain" evidence="15">
    <location>
        <begin position="251"/>
        <end position="254"/>
    </location>
    <ligand>
        <name>substrate</name>
        <note>ligand shared between dimeric partners</note>
    </ligand>
</feature>
<sequence>MKRIAVMTSGGDAPGMNAAIRAVVRTALAKGMEVYGIRQAYRGLLAGDFERLTNREVSGILQRGGTILQTARNDEFKTPQGQRRGLRRLNEHGIEGLVVIGGDGSLRGALALHKLGVPVVGVPGSIDNDIWGTNMSIGVDTALNTILDALDRLRDTASSHERAFLIEVMGRNCGYLALMSGILGGAELTLIPEKTMELEEIAARLEDAYLRGKNHAIAVIAEGAKPKIADIIKYLEGQNVGFEVRVTILGHIQRGGSPTAFDRLLASRMGIKAVECLCNGEHGVMVGLNGREITPVPLEEVTSRTRPANLEYYEIGEMLSR</sequence>
<comment type="activity regulation">
    <text evidence="15">Allosterically activated by ADP and other diphosphonucleosides, and allosterically inhibited by phosphoenolpyruvate.</text>
</comment>
<reference evidence="17 18" key="1">
    <citation type="submission" date="2017-11" db="EMBL/GenBank/DDBJ databases">
        <title>Evolution of Phototrophy in the Chloroflexi Phylum Driven by Horizontal Gene Transfer.</title>
        <authorList>
            <person name="Ward L.M."/>
            <person name="Hemp J."/>
            <person name="Shih P.M."/>
            <person name="Mcglynn S.E."/>
            <person name="Fischer W."/>
        </authorList>
    </citation>
    <scope>NUCLEOTIDE SEQUENCE [LARGE SCALE GENOMIC DNA]</scope>
    <source>
        <strain evidence="17">CP2_2F</strain>
    </source>
</reference>
<evidence type="ECO:0000256" key="6">
    <source>
        <dbReference type="ARBA" id="ARBA00022533"/>
    </source>
</evidence>
<feature type="binding site" description="in other chain" evidence="15">
    <location>
        <position position="222"/>
    </location>
    <ligand>
        <name>substrate</name>
        <note>ligand shared between dimeric partners</note>
    </ligand>
</feature>
<dbReference type="Proteomes" id="UP000228921">
    <property type="component" value="Unassembled WGS sequence"/>
</dbReference>
<feature type="binding site" description="in other chain" evidence="15">
    <location>
        <begin position="213"/>
        <end position="215"/>
    </location>
    <ligand>
        <name>ADP</name>
        <dbReference type="ChEBI" id="CHEBI:456216"/>
        <note>allosteric activator; ligand shared between dimeric partners</note>
    </ligand>
</feature>
<protein>
    <recommendedName>
        <fullName evidence="15">ATP-dependent 6-phosphofructokinase</fullName>
        <shortName evidence="15">ATP-PFK</shortName>
        <shortName evidence="15">Phosphofructokinase</shortName>
        <ecNumber evidence="15">2.7.1.11</ecNumber>
    </recommendedName>
    <alternativeName>
        <fullName evidence="15">Phosphohexokinase</fullName>
    </alternativeName>
</protein>
<keyword evidence="13 15" id="KW-0324">Glycolysis</keyword>
<dbReference type="UniPathway" id="UPA00109">
    <property type="reaction ID" value="UER00182"/>
</dbReference>
<dbReference type="AlphaFoldDB" id="A0A2M8P1L4"/>
<keyword evidence="12 15" id="KW-0460">Magnesium</keyword>
<feature type="active site" description="Proton acceptor" evidence="15">
    <location>
        <position position="127"/>
    </location>
</feature>
<keyword evidence="10 15" id="KW-0418">Kinase</keyword>
<dbReference type="GO" id="GO:0046872">
    <property type="term" value="F:metal ion binding"/>
    <property type="evidence" value="ECO:0007669"/>
    <property type="project" value="UniProtKB-KW"/>
</dbReference>
<evidence type="ECO:0000259" key="16">
    <source>
        <dbReference type="Pfam" id="PF00365"/>
    </source>
</evidence>
<dbReference type="PANTHER" id="PTHR13697">
    <property type="entry name" value="PHOSPHOFRUCTOKINASE"/>
    <property type="match status" value="1"/>
</dbReference>
<dbReference type="Gene3D" id="3.40.50.450">
    <property type="match status" value="1"/>
</dbReference>
<feature type="binding site" description="in other chain" evidence="15">
    <location>
        <position position="211"/>
    </location>
    <ligand>
        <name>ADP</name>
        <dbReference type="ChEBI" id="CHEBI:456216"/>
        <note>allosteric activator; ligand shared between dimeric partners</note>
    </ligand>
</feature>
<evidence type="ECO:0000256" key="10">
    <source>
        <dbReference type="ARBA" id="ARBA00022777"/>
    </source>
</evidence>
<evidence type="ECO:0000256" key="14">
    <source>
        <dbReference type="ARBA" id="ARBA00048070"/>
    </source>
</evidence>
<dbReference type="PROSITE" id="PS00433">
    <property type="entry name" value="PHOSPHOFRUCTOKINASE"/>
    <property type="match status" value="1"/>
</dbReference>
<keyword evidence="8 15" id="KW-0479">Metal-binding</keyword>
<dbReference type="HAMAP" id="MF_00339">
    <property type="entry name" value="Phosphofructokinase_I_B1"/>
    <property type="match status" value="1"/>
</dbReference>
<comment type="function">
    <text evidence="2 15">Catalyzes the phosphorylation of D-fructose 6-phosphate to fructose 1,6-bisphosphate by ATP, the first committing step of glycolysis.</text>
</comment>
<evidence type="ECO:0000256" key="9">
    <source>
        <dbReference type="ARBA" id="ARBA00022741"/>
    </source>
</evidence>
<dbReference type="FunFam" id="3.40.50.450:FF:000001">
    <property type="entry name" value="ATP-dependent 6-phosphofructokinase"/>
    <property type="match status" value="1"/>
</dbReference>
<feature type="binding site" description="in other chain" evidence="15">
    <location>
        <position position="154"/>
    </location>
    <ligand>
        <name>ADP</name>
        <dbReference type="ChEBI" id="CHEBI:456216"/>
        <note>allosteric activator; ligand shared between dimeric partners</note>
    </ligand>
</feature>
<evidence type="ECO:0000256" key="2">
    <source>
        <dbReference type="ARBA" id="ARBA00002659"/>
    </source>
</evidence>
<dbReference type="FunFam" id="3.40.50.460:FF:000002">
    <property type="entry name" value="ATP-dependent 6-phosphofructokinase"/>
    <property type="match status" value="1"/>
</dbReference>
<keyword evidence="7 15" id="KW-0808">Transferase</keyword>
<comment type="caution">
    <text evidence="15">Lacks conserved residue(s) required for the propagation of feature annotation.</text>
</comment>
<comment type="similarity">
    <text evidence="15">Belongs to the phosphofructokinase type A (PFKA) family. ATP-dependent PFK group I subfamily. Prokaryotic clade 'B1' sub-subfamily.</text>
</comment>
<feature type="binding site" description="in other chain" evidence="15">
    <location>
        <begin position="125"/>
        <end position="127"/>
    </location>
    <ligand>
        <name>substrate</name>
        <note>ligand shared between dimeric partners</note>
    </ligand>
</feature>
<feature type="binding site" description="in other chain" evidence="15">
    <location>
        <begin position="169"/>
        <end position="171"/>
    </location>
    <ligand>
        <name>substrate</name>
        <note>ligand shared between dimeric partners</note>
    </ligand>
</feature>
<dbReference type="PANTHER" id="PTHR13697:SF4">
    <property type="entry name" value="ATP-DEPENDENT 6-PHOSPHOFRUCTOKINASE"/>
    <property type="match status" value="1"/>
</dbReference>
<keyword evidence="6 15" id="KW-0021">Allosteric enzyme</keyword>
<keyword evidence="9 15" id="KW-0547">Nucleotide-binding</keyword>
<feature type="binding site" description="in other chain" evidence="15">
    <location>
        <begin position="185"/>
        <end position="187"/>
    </location>
    <ligand>
        <name>ADP</name>
        <dbReference type="ChEBI" id="CHEBI:456216"/>
        <note>allosteric activator; ligand shared between dimeric partners</note>
    </ligand>
</feature>
<dbReference type="GO" id="GO:0006002">
    <property type="term" value="P:fructose 6-phosphate metabolic process"/>
    <property type="evidence" value="ECO:0007669"/>
    <property type="project" value="UniProtKB-UniRule"/>
</dbReference>
<accession>A0A2M8P1L4</accession>
<evidence type="ECO:0000256" key="3">
    <source>
        <dbReference type="ARBA" id="ARBA00004496"/>
    </source>
</evidence>
<feature type="binding site" evidence="15">
    <location>
        <position position="103"/>
    </location>
    <ligand>
        <name>Mg(2+)</name>
        <dbReference type="ChEBI" id="CHEBI:18420"/>
        <note>catalytic</note>
    </ligand>
</feature>
<feature type="binding site" evidence="15">
    <location>
        <position position="11"/>
    </location>
    <ligand>
        <name>ATP</name>
        <dbReference type="ChEBI" id="CHEBI:30616"/>
    </ligand>
</feature>
<dbReference type="GO" id="GO:0061621">
    <property type="term" value="P:canonical glycolysis"/>
    <property type="evidence" value="ECO:0007669"/>
    <property type="project" value="TreeGrafter"/>
</dbReference>
<dbReference type="SUPFAM" id="SSF53784">
    <property type="entry name" value="Phosphofructokinase"/>
    <property type="match status" value="1"/>
</dbReference>
<dbReference type="InterPro" id="IPR012828">
    <property type="entry name" value="PFKA_ATP_prok"/>
</dbReference>
<proteinExistence type="inferred from homology"/>